<evidence type="ECO:0000259" key="11">
    <source>
        <dbReference type="Pfam" id="PF02751"/>
    </source>
</evidence>
<dbReference type="Pfam" id="PF02268">
    <property type="entry name" value="TFIIA_gamma_N"/>
    <property type="match status" value="1"/>
</dbReference>
<dbReference type="CDD" id="cd10014">
    <property type="entry name" value="TFIIA_gamma_C"/>
    <property type="match status" value="1"/>
</dbReference>
<comment type="subcellular location">
    <subcellularLocation>
        <location evidence="1">Nucleus</location>
    </subcellularLocation>
</comment>
<evidence type="ECO:0000256" key="8">
    <source>
        <dbReference type="ARBA" id="ARBA00029848"/>
    </source>
</evidence>
<dbReference type="SUPFAM" id="SSF50784">
    <property type="entry name" value="Transcription factor IIA (TFIIA), beta-barrel domain"/>
    <property type="match status" value="1"/>
</dbReference>
<comment type="similarity">
    <text evidence="2">Belongs to the TFIIA subunit 2 family.</text>
</comment>
<dbReference type="AlphaFoldDB" id="U4LPJ7"/>
<dbReference type="Proteomes" id="UP000018144">
    <property type="component" value="Unassembled WGS sequence"/>
</dbReference>
<dbReference type="Pfam" id="PF02751">
    <property type="entry name" value="TFIIA_gamma_C"/>
    <property type="match status" value="1"/>
</dbReference>
<name>U4LPJ7_PYROM</name>
<keyword evidence="4" id="KW-0805">Transcription regulation</keyword>
<evidence type="ECO:0000256" key="7">
    <source>
        <dbReference type="ARBA" id="ARBA00024733"/>
    </source>
</evidence>
<dbReference type="InterPro" id="IPR009083">
    <property type="entry name" value="TFIIA_a-hlx"/>
</dbReference>
<feature type="domain" description="Transcription initiation factor IIA gamma subunit N-terminal" evidence="10">
    <location>
        <begin position="11"/>
        <end position="56"/>
    </location>
</feature>
<evidence type="ECO:0000259" key="10">
    <source>
        <dbReference type="Pfam" id="PF02268"/>
    </source>
</evidence>
<dbReference type="GO" id="GO:0005672">
    <property type="term" value="C:transcription factor TFIIA complex"/>
    <property type="evidence" value="ECO:0007669"/>
    <property type="project" value="InterPro"/>
</dbReference>
<dbReference type="InterPro" id="IPR015871">
    <property type="entry name" value="TFIIA_gsu_C"/>
</dbReference>
<keyword evidence="12" id="KW-0396">Initiation factor</keyword>
<dbReference type="GO" id="GO:0006367">
    <property type="term" value="P:transcription initiation at RNA polymerase II promoter"/>
    <property type="evidence" value="ECO:0007669"/>
    <property type="project" value="InterPro"/>
</dbReference>
<dbReference type="GO" id="GO:0003743">
    <property type="term" value="F:translation initiation factor activity"/>
    <property type="evidence" value="ECO:0007669"/>
    <property type="project" value="UniProtKB-KW"/>
</dbReference>
<keyword evidence="5" id="KW-0804">Transcription</keyword>
<evidence type="ECO:0000313" key="13">
    <source>
        <dbReference type="Proteomes" id="UP000018144"/>
    </source>
</evidence>
<comment type="function">
    <text evidence="7">TFIIA is a component of the transcription machinery of RNA polymerase II and plays an important role in transcriptional activation. TFIIA in a complex with TBP mediates transcriptional activity.</text>
</comment>
<dbReference type="Gene3D" id="2.30.18.10">
    <property type="entry name" value="Transcription factor IIA (TFIIA), beta-barrel domain"/>
    <property type="match status" value="1"/>
</dbReference>
<keyword evidence="6" id="KW-0539">Nucleus</keyword>
<organism evidence="12 13">
    <name type="scientific">Pyronema omphalodes (strain CBS 100304)</name>
    <name type="common">Pyronema confluens</name>
    <dbReference type="NCBI Taxonomy" id="1076935"/>
    <lineage>
        <taxon>Eukaryota</taxon>
        <taxon>Fungi</taxon>
        <taxon>Dikarya</taxon>
        <taxon>Ascomycota</taxon>
        <taxon>Pezizomycotina</taxon>
        <taxon>Pezizomycetes</taxon>
        <taxon>Pezizales</taxon>
        <taxon>Pyronemataceae</taxon>
        <taxon>Pyronema</taxon>
    </lineage>
</organism>
<dbReference type="eggNOG" id="KOG3463">
    <property type="taxonomic scope" value="Eukaryota"/>
</dbReference>
<dbReference type="FunFam" id="1.10.287.190:FF:000001">
    <property type="entry name" value="Transcription initiation factor IIA subunit 2"/>
    <property type="match status" value="1"/>
</dbReference>
<evidence type="ECO:0000256" key="1">
    <source>
        <dbReference type="ARBA" id="ARBA00004123"/>
    </source>
</evidence>
<protein>
    <recommendedName>
        <fullName evidence="3">Transcription initiation factor IIA subunit 2</fullName>
    </recommendedName>
    <alternativeName>
        <fullName evidence="9">General transcription factor IIA subunit 2</fullName>
    </alternativeName>
    <alternativeName>
        <fullName evidence="8">Transcription initiation factor IIA small chain</fullName>
    </alternativeName>
</protein>
<evidence type="ECO:0000256" key="9">
    <source>
        <dbReference type="ARBA" id="ARBA00032215"/>
    </source>
</evidence>
<dbReference type="InterPro" id="IPR003194">
    <property type="entry name" value="TFIIA_gsu"/>
</dbReference>
<keyword evidence="12" id="KW-0648">Protein biosynthesis</keyword>
<dbReference type="CDD" id="cd10145">
    <property type="entry name" value="TFIIA_gamma_N"/>
    <property type="match status" value="1"/>
</dbReference>
<dbReference type="STRING" id="1076935.U4LPJ7"/>
<dbReference type="SUPFAM" id="SSF47396">
    <property type="entry name" value="Transcription factor IIA (TFIIA), alpha-helical domain"/>
    <property type="match status" value="1"/>
</dbReference>
<gene>
    <name evidence="12" type="ORF">PCON_02569</name>
</gene>
<proteinExistence type="inferred from homology"/>
<evidence type="ECO:0000256" key="3">
    <source>
        <dbReference type="ARBA" id="ARBA00019928"/>
    </source>
</evidence>
<feature type="domain" description="Transcription initiation factor IIA gamma subunit C-terminal" evidence="11">
    <location>
        <begin position="67"/>
        <end position="106"/>
    </location>
</feature>
<dbReference type="OrthoDB" id="586585at2759"/>
<dbReference type="Gene3D" id="1.10.287.190">
    <property type="entry name" value="Transcription factor IIA gamma subunit, alpha-helical domain"/>
    <property type="match status" value="1"/>
</dbReference>
<reference evidence="12 13" key="1">
    <citation type="journal article" date="2013" name="PLoS Genet.">
        <title>The genome and development-dependent transcriptomes of Pyronema confluens: a window into fungal evolution.</title>
        <authorList>
            <person name="Traeger S."/>
            <person name="Altegoer F."/>
            <person name="Freitag M."/>
            <person name="Gabaldon T."/>
            <person name="Kempken F."/>
            <person name="Kumar A."/>
            <person name="Marcet-Houben M."/>
            <person name="Poggeler S."/>
            <person name="Stajich J.E."/>
            <person name="Nowrousian M."/>
        </authorList>
    </citation>
    <scope>NUCLEOTIDE SEQUENCE [LARGE SCALE GENOMIC DNA]</scope>
    <source>
        <strain evidence="13">CBS 100304</strain>
        <tissue evidence="12">Vegetative mycelium</tissue>
    </source>
</reference>
<evidence type="ECO:0000313" key="12">
    <source>
        <dbReference type="EMBL" id="CCX34091.1"/>
    </source>
</evidence>
<keyword evidence="13" id="KW-1185">Reference proteome</keyword>
<dbReference type="EMBL" id="HF936296">
    <property type="protein sequence ID" value="CCX34091.1"/>
    <property type="molecule type" value="Genomic_DNA"/>
</dbReference>
<dbReference type="PANTHER" id="PTHR10966">
    <property type="entry name" value="TRANSCRIPTION INITIATION FACTOR IIA SUBUNIT 2"/>
    <property type="match status" value="1"/>
</dbReference>
<dbReference type="OMA" id="ACDGRQT"/>
<evidence type="ECO:0000256" key="2">
    <source>
        <dbReference type="ARBA" id="ARBA00007675"/>
    </source>
</evidence>
<evidence type="ECO:0000256" key="5">
    <source>
        <dbReference type="ARBA" id="ARBA00023163"/>
    </source>
</evidence>
<sequence length="124" mass="14024">METMETNSPFLEIYRGTSIGSALIDAIDEMISDGKMNPQLAYRVLENFDRHISLALKDQVKEVIKFKGELVTYRFVDNVWNIFLRNVQFILPQKETIVADKVKIVATCSLLGTAEELGRGNGNK</sequence>
<evidence type="ECO:0000256" key="4">
    <source>
        <dbReference type="ARBA" id="ARBA00023015"/>
    </source>
</evidence>
<dbReference type="InterPro" id="IPR015872">
    <property type="entry name" value="TFIIA_gsu_N"/>
</dbReference>
<accession>U4LPJ7</accession>
<dbReference type="InterPro" id="IPR009088">
    <property type="entry name" value="TFIIA_b-brl"/>
</dbReference>
<evidence type="ECO:0000256" key="6">
    <source>
        <dbReference type="ARBA" id="ARBA00023242"/>
    </source>
</evidence>